<keyword evidence="2" id="KW-0560">Oxidoreductase</keyword>
<feature type="region of interest" description="Disordered" evidence="3">
    <location>
        <begin position="105"/>
        <end position="160"/>
    </location>
</feature>
<dbReference type="Pfam" id="PF00106">
    <property type="entry name" value="adh_short"/>
    <property type="match status" value="1"/>
</dbReference>
<dbReference type="InterPro" id="IPR036291">
    <property type="entry name" value="NAD(P)-bd_dom_sf"/>
</dbReference>
<evidence type="ECO:0000256" key="1">
    <source>
        <dbReference type="ARBA" id="ARBA00006484"/>
    </source>
</evidence>
<dbReference type="SUPFAM" id="SSF51735">
    <property type="entry name" value="NAD(P)-binding Rossmann-fold domains"/>
    <property type="match status" value="1"/>
</dbReference>
<dbReference type="Gene3D" id="3.40.50.720">
    <property type="entry name" value="NAD(P)-binding Rossmann-like Domain"/>
    <property type="match status" value="1"/>
</dbReference>
<comment type="similarity">
    <text evidence="1">Belongs to the short-chain dehydrogenases/reductases (SDR) family.</text>
</comment>
<organism evidence="4 5">
    <name type="scientific">Actinomadura graeca</name>
    <dbReference type="NCBI Taxonomy" id="2750812"/>
    <lineage>
        <taxon>Bacteria</taxon>
        <taxon>Bacillati</taxon>
        <taxon>Actinomycetota</taxon>
        <taxon>Actinomycetes</taxon>
        <taxon>Streptosporangiales</taxon>
        <taxon>Thermomonosporaceae</taxon>
        <taxon>Actinomadura</taxon>
    </lineage>
</organism>
<reference evidence="4" key="1">
    <citation type="submission" date="2020-07" db="EMBL/GenBank/DDBJ databases">
        <authorList>
            <person name="Tarantini F.S."/>
            <person name="Hong K.W."/>
            <person name="Chan K.G."/>
        </authorList>
    </citation>
    <scope>NUCLEOTIDE SEQUENCE</scope>
    <source>
        <strain evidence="4">32-07</strain>
    </source>
</reference>
<name>A0ABX8QRZ3_9ACTN</name>
<keyword evidence="5" id="KW-1185">Reference proteome</keyword>
<protein>
    <submittedName>
        <fullName evidence="4">SDR family NAD(P)-dependent oxidoreductase</fullName>
    </submittedName>
</protein>
<dbReference type="PRINTS" id="PR00081">
    <property type="entry name" value="GDHRDH"/>
</dbReference>
<dbReference type="EMBL" id="CP059572">
    <property type="protein sequence ID" value="QXJ20187.1"/>
    <property type="molecule type" value="Genomic_DNA"/>
</dbReference>
<accession>A0ABX8QRZ3</accession>
<feature type="compositionally biased region" description="Basic and acidic residues" evidence="3">
    <location>
        <begin position="150"/>
        <end position="160"/>
    </location>
</feature>
<evidence type="ECO:0000256" key="2">
    <source>
        <dbReference type="ARBA" id="ARBA00023002"/>
    </source>
</evidence>
<dbReference type="Proteomes" id="UP001049518">
    <property type="component" value="Chromosome"/>
</dbReference>
<sequence length="160" mass="16061">MSRRSAWASVRSARACRNEPVRRAALVTGGGRGIGAAIALRPARDGADVAVTYVRAPERAAEVVRGIEGAGGRGLAIAADAADPSAVTVAVDRTGAEFGRLDVLVDNAGSPGRPSRSTEGTRPDAQGVAGAGGAPETGVSDPGDRPAPAKVRDKWVGRGA</sequence>
<evidence type="ECO:0000256" key="3">
    <source>
        <dbReference type="SAM" id="MobiDB-lite"/>
    </source>
</evidence>
<gene>
    <name evidence="4" type="ORF">AGRA3207_000854</name>
</gene>
<dbReference type="PANTHER" id="PTHR43669:SF3">
    <property type="entry name" value="ALCOHOL DEHYDROGENASE, PUTATIVE (AFU_ORTHOLOGUE AFUA_3G03445)-RELATED"/>
    <property type="match status" value="1"/>
</dbReference>
<dbReference type="PANTHER" id="PTHR43669">
    <property type="entry name" value="5-KETO-D-GLUCONATE 5-REDUCTASE"/>
    <property type="match status" value="1"/>
</dbReference>
<evidence type="ECO:0000313" key="5">
    <source>
        <dbReference type="Proteomes" id="UP001049518"/>
    </source>
</evidence>
<evidence type="ECO:0000313" key="4">
    <source>
        <dbReference type="EMBL" id="QXJ20187.1"/>
    </source>
</evidence>
<dbReference type="InterPro" id="IPR002347">
    <property type="entry name" value="SDR_fam"/>
</dbReference>
<proteinExistence type="inferred from homology"/>